<comment type="subunit">
    <text evidence="4">Homotetramer.</text>
</comment>
<evidence type="ECO:0000256" key="9">
    <source>
        <dbReference type="ARBA" id="ARBA00022946"/>
    </source>
</evidence>
<keyword evidence="8 39" id="KW-0663">Pyridoxal phosphate</keyword>
<dbReference type="GO" id="GO:0008453">
    <property type="term" value="F:alanine-glyoxylate transaminase activity"/>
    <property type="evidence" value="ECO:0007669"/>
    <property type="project" value="UniProtKB-EC"/>
</dbReference>
<evidence type="ECO:0000256" key="38">
    <source>
        <dbReference type="ARBA" id="ARBA00058068"/>
    </source>
</evidence>
<evidence type="ECO:0000256" key="29">
    <source>
        <dbReference type="ARBA" id="ARBA00044257"/>
    </source>
</evidence>
<evidence type="ECO:0000256" key="25">
    <source>
        <dbReference type="ARBA" id="ARBA00043798"/>
    </source>
</evidence>
<evidence type="ECO:0000256" key="24">
    <source>
        <dbReference type="ARBA" id="ARBA00043777"/>
    </source>
</evidence>
<evidence type="ECO:0000256" key="1">
    <source>
        <dbReference type="ARBA" id="ARBA00001933"/>
    </source>
</evidence>
<evidence type="ECO:0000313" key="40">
    <source>
        <dbReference type="EMBL" id="CAH1722505.1"/>
    </source>
</evidence>
<dbReference type="InterPro" id="IPR005814">
    <property type="entry name" value="Aminotrans_3"/>
</dbReference>
<evidence type="ECO:0000256" key="10">
    <source>
        <dbReference type="ARBA" id="ARBA00023128"/>
    </source>
</evidence>
<dbReference type="InterPro" id="IPR049704">
    <property type="entry name" value="Aminotrans_3_PPA_site"/>
</dbReference>
<evidence type="ECO:0000256" key="34">
    <source>
        <dbReference type="ARBA" id="ARBA00048560"/>
    </source>
</evidence>
<evidence type="ECO:0000256" key="5">
    <source>
        <dbReference type="ARBA" id="ARBA00013049"/>
    </source>
</evidence>
<comment type="cofactor">
    <cofactor evidence="1">
        <name>pyridoxal 5'-phosphate</name>
        <dbReference type="ChEBI" id="CHEBI:597326"/>
    </cofactor>
</comment>
<evidence type="ECO:0000256" key="23">
    <source>
        <dbReference type="ARBA" id="ARBA00043758"/>
    </source>
</evidence>
<evidence type="ECO:0000256" key="30">
    <source>
        <dbReference type="ARBA" id="ARBA00044258"/>
    </source>
</evidence>
<dbReference type="InterPro" id="IPR015422">
    <property type="entry name" value="PyrdxlP-dep_Trfase_small"/>
</dbReference>
<organism evidence="40 41">
    <name type="scientific">Aphis gossypii</name>
    <name type="common">Cotton aphid</name>
    <dbReference type="NCBI Taxonomy" id="80765"/>
    <lineage>
        <taxon>Eukaryota</taxon>
        <taxon>Metazoa</taxon>
        <taxon>Ecdysozoa</taxon>
        <taxon>Arthropoda</taxon>
        <taxon>Hexapoda</taxon>
        <taxon>Insecta</taxon>
        <taxon>Pterygota</taxon>
        <taxon>Neoptera</taxon>
        <taxon>Paraneoptera</taxon>
        <taxon>Hemiptera</taxon>
        <taxon>Sternorrhyncha</taxon>
        <taxon>Aphidomorpha</taxon>
        <taxon>Aphidoidea</taxon>
        <taxon>Aphididae</taxon>
        <taxon>Aphidini</taxon>
        <taxon>Aphis</taxon>
        <taxon>Aphis</taxon>
    </lineage>
</organism>
<name>A0A9P0J190_APHGO</name>
<dbReference type="Gene3D" id="3.90.1150.10">
    <property type="entry name" value="Aspartate Aminotransferase, domain 1"/>
    <property type="match status" value="1"/>
</dbReference>
<evidence type="ECO:0000256" key="32">
    <source>
        <dbReference type="ARBA" id="ARBA00048264"/>
    </source>
</evidence>
<evidence type="ECO:0000256" key="33">
    <source>
        <dbReference type="ARBA" id="ARBA00048500"/>
    </source>
</evidence>
<evidence type="ECO:0000256" key="21">
    <source>
        <dbReference type="ARBA" id="ARBA00043749"/>
    </source>
</evidence>
<evidence type="ECO:0000256" key="31">
    <source>
        <dbReference type="ARBA" id="ARBA00047892"/>
    </source>
</evidence>
<evidence type="ECO:0000256" key="28">
    <source>
        <dbReference type="ARBA" id="ARBA00044055"/>
    </source>
</evidence>
<evidence type="ECO:0000256" key="16">
    <source>
        <dbReference type="ARBA" id="ARBA00042611"/>
    </source>
</evidence>
<evidence type="ECO:0000256" key="22">
    <source>
        <dbReference type="ARBA" id="ARBA00043751"/>
    </source>
</evidence>
<comment type="catalytic activity">
    <reaction evidence="25">
        <text>N(omega),N('omega)-dimethyl-L-arginine + pyruvate = 5-(3,3'-dimethylguanidino)-2-oxopentanoate + L-alanine</text>
        <dbReference type="Rhea" id="RHEA:77307"/>
        <dbReference type="ChEBI" id="CHEBI:15361"/>
        <dbReference type="ChEBI" id="CHEBI:57972"/>
        <dbReference type="ChEBI" id="CHEBI:197308"/>
        <dbReference type="ChEBI" id="CHEBI:197310"/>
    </reaction>
</comment>
<evidence type="ECO:0000256" key="36">
    <source>
        <dbReference type="ARBA" id="ARBA00048916"/>
    </source>
</evidence>
<evidence type="ECO:0000256" key="7">
    <source>
        <dbReference type="ARBA" id="ARBA00022679"/>
    </source>
</evidence>
<dbReference type="GO" id="GO:0009436">
    <property type="term" value="P:glyoxylate catabolic process"/>
    <property type="evidence" value="ECO:0007669"/>
    <property type="project" value="TreeGrafter"/>
</dbReference>
<comment type="catalytic activity">
    <reaction evidence="34">
        <text>N(omega),N(omega)-dimethyl-L-arginine + 2-oxobutanoate = 5-(3,3-dimethylguanidino)-2-oxopentanoate + (2S)-2-aminobutanoate</text>
        <dbReference type="Rhea" id="RHEA:77351"/>
        <dbReference type="ChEBI" id="CHEBI:16763"/>
        <dbReference type="ChEBI" id="CHEBI:58326"/>
        <dbReference type="ChEBI" id="CHEBI:74359"/>
        <dbReference type="ChEBI" id="CHEBI:197301"/>
    </reaction>
</comment>
<sequence length="500" mass="55537">MKNIRSKFKGISKHYTTSSLFPELPPIDFKPLPYKGISYEKAQYMQLNNVFPQVQMYEDPLLLHEGKMQWLFDYKGKRYLDMFGGIATVSVGHCHPKIIEAIAEQSGILGHVSGAYEHPKMYEYVESLVSKMPGDLKTVYLVNSGSEANELAMLLARLHTGNQDVLSIQNCYHGVSGNLHGLTALASAKFNNTPAGISIHHAMCPDVFKGIWGGRKCRDSPVQTQRSCECDRNHCRAADNYYEQLENIFSYSIPRGKVAGFFAESIQGVGGVVQFPRGYLKRVYELIRSNGGLCVADEVQTGFGRTGEHFWNFQSHGITPDIVTMAKGIGNGFPMAAVVTTSSIARSLNSAFHFNTFGGNPVSCAVGVSVLKVIEEECLQQNCLEVGTYFLEKLCGMRREWKIIGDVRGKGLMIGVELIDGDQDDIDNIGVINPLNCRAVSRIKNDCLKMGLLFGVGGIRSNVLRFMPPMCVTKADVDFTIAVLRRAMQNYYEAKYRNNL</sequence>
<comment type="catalytic activity">
    <reaction evidence="24">
        <text>L-ornithine + pyruvate = 5-amino-2-oxopentanoate + L-alanine</text>
        <dbReference type="Rhea" id="RHEA:77327"/>
        <dbReference type="ChEBI" id="CHEBI:15361"/>
        <dbReference type="ChEBI" id="CHEBI:46911"/>
        <dbReference type="ChEBI" id="CHEBI:57972"/>
        <dbReference type="ChEBI" id="CHEBI:58802"/>
    </reaction>
</comment>
<keyword evidence="7" id="KW-0808">Transferase</keyword>
<dbReference type="PANTHER" id="PTHR45688:SF3">
    <property type="entry name" value="ALANINE--GLYOXYLATE AMINOTRANSFERASE 2, MITOCHONDRIAL"/>
    <property type="match status" value="1"/>
</dbReference>
<reference evidence="40" key="2">
    <citation type="submission" date="2022-10" db="EMBL/GenBank/DDBJ databases">
        <authorList>
            <consortium name="ENA_rothamsted_submissions"/>
            <consortium name="culmorum"/>
            <person name="King R."/>
        </authorList>
    </citation>
    <scope>NUCLEOTIDE SEQUENCE</scope>
</reference>
<evidence type="ECO:0000256" key="8">
    <source>
        <dbReference type="ARBA" id="ARBA00022898"/>
    </source>
</evidence>
<evidence type="ECO:0000256" key="15">
    <source>
        <dbReference type="ARBA" id="ARBA00041845"/>
    </source>
</evidence>
<evidence type="ECO:0000256" key="26">
    <source>
        <dbReference type="ARBA" id="ARBA00043825"/>
    </source>
</evidence>
<comment type="catalytic activity">
    <reaction evidence="11">
        <text>glyoxylate + L-alanine = glycine + pyruvate</text>
        <dbReference type="Rhea" id="RHEA:24248"/>
        <dbReference type="ChEBI" id="CHEBI:15361"/>
        <dbReference type="ChEBI" id="CHEBI:36655"/>
        <dbReference type="ChEBI" id="CHEBI:57305"/>
        <dbReference type="ChEBI" id="CHEBI:57972"/>
        <dbReference type="EC" id="2.6.1.44"/>
    </reaction>
    <physiologicalReaction direction="left-to-right" evidence="11">
        <dbReference type="Rhea" id="RHEA:24249"/>
    </physiologicalReaction>
</comment>
<comment type="catalytic activity">
    <reaction evidence="26">
        <text>3-oxopropanoate + L-alanine = beta-alanine + pyruvate</text>
        <dbReference type="Rhea" id="RHEA:14077"/>
        <dbReference type="ChEBI" id="CHEBI:15361"/>
        <dbReference type="ChEBI" id="CHEBI:33190"/>
        <dbReference type="ChEBI" id="CHEBI:57966"/>
        <dbReference type="ChEBI" id="CHEBI:57972"/>
        <dbReference type="EC" id="2.6.1.18"/>
    </reaction>
    <physiologicalReaction direction="right-to-left" evidence="26">
        <dbReference type="Rhea" id="RHEA:14079"/>
    </physiologicalReaction>
</comment>
<dbReference type="InterPro" id="IPR015424">
    <property type="entry name" value="PyrdxlP-dep_Trfase"/>
</dbReference>
<evidence type="ECO:0000256" key="35">
    <source>
        <dbReference type="ARBA" id="ARBA00048760"/>
    </source>
</evidence>
<comment type="catalytic activity">
    <reaction evidence="20">
        <text>(R)-3-amino-2-methylpropanoate + pyruvate = 2-methyl-3-oxopropanoate + L-alanine</text>
        <dbReference type="Rhea" id="RHEA:18393"/>
        <dbReference type="ChEBI" id="CHEBI:15361"/>
        <dbReference type="ChEBI" id="CHEBI:57700"/>
        <dbReference type="ChEBI" id="CHEBI:57731"/>
        <dbReference type="ChEBI" id="CHEBI:57972"/>
        <dbReference type="EC" id="2.6.1.40"/>
    </reaction>
    <physiologicalReaction direction="left-to-right" evidence="20">
        <dbReference type="Rhea" id="RHEA:18394"/>
    </physiologicalReaction>
</comment>
<dbReference type="InterPro" id="IPR015421">
    <property type="entry name" value="PyrdxlP-dep_Trfase_major"/>
</dbReference>
<accession>A0A9P0J190</accession>
<evidence type="ECO:0000256" key="17">
    <source>
        <dbReference type="ARBA" id="ARBA00042669"/>
    </source>
</evidence>
<comment type="catalytic activity">
    <reaction evidence="37">
        <text>N(omega),N('omega)-dimethyl-L-arginine + glyoxylate = 5-(3,3'-dimethylguanidino)-2-oxopentanoate + glycine</text>
        <dbReference type="Rhea" id="RHEA:77315"/>
        <dbReference type="ChEBI" id="CHEBI:36655"/>
        <dbReference type="ChEBI" id="CHEBI:57305"/>
        <dbReference type="ChEBI" id="CHEBI:197308"/>
        <dbReference type="ChEBI" id="CHEBI:197310"/>
    </reaction>
</comment>
<dbReference type="GO" id="GO:0005739">
    <property type="term" value="C:mitochondrion"/>
    <property type="evidence" value="ECO:0007669"/>
    <property type="project" value="UniProtKB-SubCell"/>
</dbReference>
<dbReference type="Gene3D" id="3.40.640.10">
    <property type="entry name" value="Type I PLP-dependent aspartate aminotransferase-like (Major domain)"/>
    <property type="match status" value="1"/>
</dbReference>
<evidence type="ECO:0000256" key="13">
    <source>
        <dbReference type="ARBA" id="ARBA00039862"/>
    </source>
</evidence>
<comment type="function">
    <text evidence="38">Multifunctional aminotransferase with a broad substrate specificity. Catalyzes the conversion of glyoxylate to glycine using alanine as the amino donor. Catalyzes metabolism of not L- but the D-isomer of D-beta-aminoisobutyric acid to generate 2-methyl-3-oxopropanoate and alanine. Catalyzes the transfer of the amino group from beta-alanine to pyruvate to yield L-alanine and 3-oxopropanoate. Can metabolize NG-monomethyl-L-arginine (NMMA), asymmetric NG,NG-dimethyl-L-arginine (ADMA) and symmetric NG,N'G-dimethyl-L-arginine (SDMA). ADMA is a potent inhibitor of nitric-oxide (NO) synthase, and this activity provides mechanism through which the kidney regulates blood pressure.</text>
</comment>
<dbReference type="EMBL" id="OU899035">
    <property type="protein sequence ID" value="CAH1722505.1"/>
    <property type="molecule type" value="Genomic_DNA"/>
</dbReference>
<dbReference type="EC" id="2.6.1.40" evidence="12"/>
<dbReference type="GO" id="GO:0019481">
    <property type="term" value="P:L-alanine catabolic process, by transamination"/>
    <property type="evidence" value="ECO:0007669"/>
    <property type="project" value="TreeGrafter"/>
</dbReference>
<keyword evidence="6" id="KW-0032">Aminotransferase</keyword>
<dbReference type="Pfam" id="PF00202">
    <property type="entry name" value="Aminotran_3"/>
    <property type="match status" value="1"/>
</dbReference>
<evidence type="ECO:0000256" key="18">
    <source>
        <dbReference type="ARBA" id="ARBA00043669"/>
    </source>
</evidence>
<proteinExistence type="inferred from homology"/>
<evidence type="ECO:0000256" key="37">
    <source>
        <dbReference type="ARBA" id="ARBA00049480"/>
    </source>
</evidence>
<dbReference type="FunFam" id="3.40.640.10:FF:000055">
    <property type="entry name" value="Alanine--glyoxylate aminotransferase 2, mitochondrial"/>
    <property type="match status" value="1"/>
</dbReference>
<keyword evidence="41" id="KW-1185">Reference proteome</keyword>
<comment type="catalytic activity">
    <reaction evidence="33">
        <text>2-oxohexanoate + N(omega),N(omega)-dimethyl-L-arginine = L-2-aminohexanoate + 5-(3,3-dimethylguanidino)-2-oxopentanoate</text>
        <dbReference type="Rhea" id="RHEA:77363"/>
        <dbReference type="ChEBI" id="CHEBI:35177"/>
        <dbReference type="ChEBI" id="CHEBI:58326"/>
        <dbReference type="ChEBI" id="CHEBI:58455"/>
        <dbReference type="ChEBI" id="CHEBI:197301"/>
    </reaction>
</comment>
<dbReference type="GO" id="GO:0030170">
    <property type="term" value="F:pyridoxal phosphate binding"/>
    <property type="evidence" value="ECO:0007669"/>
    <property type="project" value="InterPro"/>
</dbReference>
<keyword evidence="9" id="KW-0809">Transit peptide</keyword>
<comment type="catalytic activity">
    <reaction evidence="22">
        <text>2-oxobutanoate + L-alanine = (2S)-2-aminobutanoate + pyruvate</text>
        <dbReference type="Rhea" id="RHEA:77355"/>
        <dbReference type="ChEBI" id="CHEBI:15361"/>
        <dbReference type="ChEBI" id="CHEBI:16763"/>
        <dbReference type="ChEBI" id="CHEBI:57972"/>
        <dbReference type="ChEBI" id="CHEBI:74359"/>
        <dbReference type="EC" id="2.6.1.44"/>
    </reaction>
</comment>
<evidence type="ECO:0000256" key="11">
    <source>
        <dbReference type="ARBA" id="ARBA00033660"/>
    </source>
</evidence>
<evidence type="ECO:0000256" key="12">
    <source>
        <dbReference type="ARBA" id="ARBA00039130"/>
    </source>
</evidence>
<dbReference type="PIRSF" id="PIRSF000521">
    <property type="entry name" value="Transaminase_4ab_Lys_Orn"/>
    <property type="match status" value="1"/>
</dbReference>
<comment type="catalytic activity">
    <reaction evidence="27">
        <text>2-oxopentanoate + N(omega),N(omega)-dimethyl-L-arginine = 5-(3,3-dimethylguanidino)-2-oxopentanoate + L-2-aminopentanoate</text>
        <dbReference type="Rhea" id="RHEA:77359"/>
        <dbReference type="ChEBI" id="CHEBI:28644"/>
        <dbReference type="ChEBI" id="CHEBI:58326"/>
        <dbReference type="ChEBI" id="CHEBI:58441"/>
        <dbReference type="ChEBI" id="CHEBI:197301"/>
    </reaction>
</comment>
<comment type="catalytic activity">
    <reaction evidence="19">
        <text>(2S)-2-aminobutanoate + glyoxylate = 2-oxobutanoate + glycine</text>
        <dbReference type="Rhea" id="RHEA:77339"/>
        <dbReference type="ChEBI" id="CHEBI:16763"/>
        <dbReference type="ChEBI" id="CHEBI:36655"/>
        <dbReference type="ChEBI" id="CHEBI:57305"/>
        <dbReference type="ChEBI" id="CHEBI:74359"/>
    </reaction>
</comment>
<dbReference type="EC" id="2.6.1.18" evidence="28"/>
<comment type="catalytic activity">
    <reaction evidence="23">
        <text>N(omega)-methyl-L-arginine + pyruvate = 5-(3-methylguanidino)-2-oxopentanoate + L-alanine</text>
        <dbReference type="Rhea" id="RHEA:77319"/>
        <dbReference type="ChEBI" id="CHEBI:15361"/>
        <dbReference type="ChEBI" id="CHEBI:57972"/>
        <dbReference type="ChEBI" id="CHEBI:114953"/>
        <dbReference type="ChEBI" id="CHEBI:197314"/>
    </reaction>
</comment>
<evidence type="ECO:0000256" key="4">
    <source>
        <dbReference type="ARBA" id="ARBA00011881"/>
    </source>
</evidence>
<evidence type="ECO:0000313" key="41">
    <source>
        <dbReference type="Proteomes" id="UP001154329"/>
    </source>
</evidence>
<comment type="catalytic activity">
    <reaction evidence="21">
        <text>N(omega),N(omega)-dimethyl-L-arginine + oxaloacetate = 5-(3,3-dimethylguanidino)-2-oxopentanoate + L-aspartate</text>
        <dbReference type="Rhea" id="RHEA:77343"/>
        <dbReference type="ChEBI" id="CHEBI:16452"/>
        <dbReference type="ChEBI" id="CHEBI:29991"/>
        <dbReference type="ChEBI" id="CHEBI:58326"/>
        <dbReference type="ChEBI" id="CHEBI:197301"/>
    </reaction>
</comment>
<dbReference type="CDD" id="cd00610">
    <property type="entry name" value="OAT_like"/>
    <property type="match status" value="1"/>
</dbReference>
<dbReference type="OrthoDB" id="10261433at2759"/>
<comment type="catalytic activity">
    <reaction evidence="32">
        <text>L-ornithine + glyoxylate = 5-amino-2-oxopentanoate + glycine</text>
        <dbReference type="Rhea" id="RHEA:77331"/>
        <dbReference type="ChEBI" id="CHEBI:36655"/>
        <dbReference type="ChEBI" id="CHEBI:46911"/>
        <dbReference type="ChEBI" id="CHEBI:57305"/>
        <dbReference type="ChEBI" id="CHEBI:58802"/>
    </reaction>
</comment>
<dbReference type="GO" id="GO:0016223">
    <property type="term" value="F:beta-alanine:pyruvate transaminase activity"/>
    <property type="evidence" value="ECO:0007669"/>
    <property type="project" value="UniProtKB-EC"/>
</dbReference>
<comment type="catalytic activity">
    <reaction evidence="18">
        <text>N(omega),N(omega)-dimethyl-L-arginine + pyruvate = 5-(3,3-dimethylguanidino)-2-oxopentanoate + L-alanine</text>
        <dbReference type="Rhea" id="RHEA:77303"/>
        <dbReference type="ChEBI" id="CHEBI:15361"/>
        <dbReference type="ChEBI" id="CHEBI:57972"/>
        <dbReference type="ChEBI" id="CHEBI:58326"/>
        <dbReference type="ChEBI" id="CHEBI:197301"/>
    </reaction>
</comment>
<dbReference type="Proteomes" id="UP001154329">
    <property type="component" value="Chromosome 2"/>
</dbReference>
<evidence type="ECO:0000256" key="19">
    <source>
        <dbReference type="ARBA" id="ARBA00043679"/>
    </source>
</evidence>
<gene>
    <name evidence="40" type="ORF">APHIGO_LOCUS4807</name>
</gene>
<evidence type="ECO:0000256" key="27">
    <source>
        <dbReference type="ARBA" id="ARBA00043826"/>
    </source>
</evidence>
<comment type="catalytic activity">
    <reaction evidence="36">
        <text>oxaloacetate + L-alanine = L-aspartate + pyruvate</text>
        <dbReference type="Rhea" id="RHEA:77347"/>
        <dbReference type="ChEBI" id="CHEBI:15361"/>
        <dbReference type="ChEBI" id="CHEBI:16452"/>
        <dbReference type="ChEBI" id="CHEBI:29991"/>
        <dbReference type="ChEBI" id="CHEBI:57972"/>
    </reaction>
</comment>
<dbReference type="PANTHER" id="PTHR45688">
    <property type="match status" value="1"/>
</dbReference>
<evidence type="ECO:0000256" key="3">
    <source>
        <dbReference type="ARBA" id="ARBA00008954"/>
    </source>
</evidence>
<evidence type="ECO:0000256" key="20">
    <source>
        <dbReference type="ARBA" id="ARBA00043726"/>
    </source>
</evidence>
<comment type="catalytic activity">
    <reaction evidence="35">
        <text>N(omega)-methyl-L-arginine + glyoxylate = 5-(3-methylguanidino)-2-oxopentanoate + glycine</text>
        <dbReference type="Rhea" id="RHEA:77323"/>
        <dbReference type="ChEBI" id="CHEBI:36655"/>
        <dbReference type="ChEBI" id="CHEBI:57305"/>
        <dbReference type="ChEBI" id="CHEBI:114953"/>
        <dbReference type="ChEBI" id="CHEBI:197314"/>
    </reaction>
</comment>
<dbReference type="EC" id="2.6.1.44" evidence="5"/>
<keyword evidence="10" id="KW-0496">Mitochondrion</keyword>
<evidence type="ECO:0000256" key="2">
    <source>
        <dbReference type="ARBA" id="ARBA00004173"/>
    </source>
</evidence>
<protein>
    <recommendedName>
        <fullName evidence="13">Alanine--glyoxylate aminotransferase 2, mitochondrial</fullName>
        <ecNumber evidence="28">2.6.1.18</ecNumber>
        <ecNumber evidence="12">2.6.1.40</ecNumber>
        <ecNumber evidence="5">2.6.1.44</ecNumber>
    </recommendedName>
    <alternativeName>
        <fullName evidence="14">(R)-3-amino-2-methylpropionate--pyruvate transaminase</fullName>
    </alternativeName>
    <alternativeName>
        <fullName evidence="16">Beta-ALAAT II</fullName>
    </alternativeName>
    <alternativeName>
        <fullName evidence="17">Beta-alanine-pyruvate aminotransferase</fullName>
    </alternativeName>
    <alternativeName>
        <fullName evidence="30">D-3-aminoisobutyrate-pyruvate aminotransferase</fullName>
    </alternativeName>
    <alternativeName>
        <fullName evidence="15">D-AIBAT</fullName>
    </alternativeName>
    <alternativeName>
        <fullName evidence="29">D-beta-aminoisobutyrate-pyruvate aminotransferase</fullName>
    </alternativeName>
</protein>
<dbReference type="SUPFAM" id="SSF53383">
    <property type="entry name" value="PLP-dependent transferases"/>
    <property type="match status" value="1"/>
</dbReference>
<comment type="subcellular location">
    <subcellularLocation>
        <location evidence="2">Mitochondrion</location>
    </subcellularLocation>
</comment>
<evidence type="ECO:0000256" key="6">
    <source>
        <dbReference type="ARBA" id="ARBA00022576"/>
    </source>
</evidence>
<evidence type="ECO:0000256" key="39">
    <source>
        <dbReference type="RuleBase" id="RU003560"/>
    </source>
</evidence>
<comment type="catalytic activity">
    <reaction evidence="31">
        <text>N(omega),N(omega)-dimethyl-L-arginine + glyoxylate = 5-(3,3-dimethylguanidino)-2-oxopentanoate + glycine</text>
        <dbReference type="Rhea" id="RHEA:77311"/>
        <dbReference type="ChEBI" id="CHEBI:36655"/>
        <dbReference type="ChEBI" id="CHEBI:57305"/>
        <dbReference type="ChEBI" id="CHEBI:58326"/>
        <dbReference type="ChEBI" id="CHEBI:197301"/>
    </reaction>
</comment>
<dbReference type="GO" id="GO:0047305">
    <property type="term" value="F:(R)-3-amino-2-methylpropionate-pyruvate transaminase activity"/>
    <property type="evidence" value="ECO:0007669"/>
    <property type="project" value="UniProtKB-EC"/>
</dbReference>
<dbReference type="AlphaFoldDB" id="A0A9P0J190"/>
<comment type="similarity">
    <text evidence="3 39">Belongs to the class-III pyridoxal-phosphate-dependent aminotransferase family.</text>
</comment>
<evidence type="ECO:0000256" key="14">
    <source>
        <dbReference type="ARBA" id="ARBA00041662"/>
    </source>
</evidence>
<dbReference type="PROSITE" id="PS00600">
    <property type="entry name" value="AA_TRANSFER_CLASS_3"/>
    <property type="match status" value="1"/>
</dbReference>
<reference evidence="40" key="1">
    <citation type="submission" date="2022-02" db="EMBL/GenBank/DDBJ databases">
        <authorList>
            <person name="King R."/>
        </authorList>
    </citation>
    <scope>NUCLEOTIDE SEQUENCE</scope>
</reference>